<dbReference type="Gene3D" id="2.60.120.560">
    <property type="entry name" value="Exo-inulinase, domain 1"/>
    <property type="match status" value="1"/>
</dbReference>
<dbReference type="AlphaFoldDB" id="Q01Y36"/>
<dbReference type="KEGG" id="sus:Acid_4468"/>
<feature type="region of interest" description="Disordered" evidence="1">
    <location>
        <begin position="128"/>
        <end position="149"/>
    </location>
</feature>
<proteinExistence type="predicted"/>
<evidence type="ECO:0008006" key="4">
    <source>
        <dbReference type="Google" id="ProtNLM"/>
    </source>
</evidence>
<dbReference type="InParanoid" id="Q01Y36"/>
<feature type="chain" id="PRO_5004162880" description="3-keto-disaccharide hydrolase domain-containing protein" evidence="2">
    <location>
        <begin position="23"/>
        <end position="206"/>
    </location>
</feature>
<evidence type="ECO:0000256" key="2">
    <source>
        <dbReference type="SAM" id="SignalP"/>
    </source>
</evidence>
<dbReference type="eggNOG" id="ENOG502ZBFS">
    <property type="taxonomic scope" value="Bacteria"/>
</dbReference>
<name>Q01Y36_SOLUE</name>
<dbReference type="STRING" id="234267.Acid_4468"/>
<dbReference type="OrthoDB" id="115015at2"/>
<dbReference type="EMBL" id="CP000473">
    <property type="protein sequence ID" value="ABJ85429.1"/>
    <property type="molecule type" value="Genomic_DNA"/>
</dbReference>
<keyword evidence="2" id="KW-0732">Signal</keyword>
<feature type="signal peptide" evidence="2">
    <location>
        <begin position="1"/>
        <end position="22"/>
    </location>
</feature>
<organism evidence="3">
    <name type="scientific">Solibacter usitatus (strain Ellin6076)</name>
    <dbReference type="NCBI Taxonomy" id="234267"/>
    <lineage>
        <taxon>Bacteria</taxon>
        <taxon>Pseudomonadati</taxon>
        <taxon>Acidobacteriota</taxon>
        <taxon>Terriglobia</taxon>
        <taxon>Bryobacterales</taxon>
        <taxon>Solibacteraceae</taxon>
        <taxon>Candidatus Solibacter</taxon>
    </lineage>
</organism>
<dbReference type="HOGENOM" id="CLU_1174056_0_0_0"/>
<sequence precursor="true">MKRQLQTGVLALCALAPLFAQAPAGWKMRVDRSTAASDPDAPGEIKFVTSGSGYHATNPQAAVYWNPANTASGTYTLKGTFTLMKPSGHNNYYGLVFGGSGLEGPQQSYLYFVVAQNGTWLIKKRDGEATSTISPKTPNDAVKKPGDDGKSVNALEVRVGADKVDFVVNGAVVHSEPKSALGKTDGTYGIRVNHLLEVQVDGLTKL</sequence>
<reference evidence="3" key="1">
    <citation type="submission" date="2006-10" db="EMBL/GenBank/DDBJ databases">
        <title>Complete sequence of Solibacter usitatus Ellin6076.</title>
        <authorList>
            <consortium name="US DOE Joint Genome Institute"/>
            <person name="Copeland A."/>
            <person name="Lucas S."/>
            <person name="Lapidus A."/>
            <person name="Barry K."/>
            <person name="Detter J.C."/>
            <person name="Glavina del Rio T."/>
            <person name="Hammon N."/>
            <person name="Israni S."/>
            <person name="Dalin E."/>
            <person name="Tice H."/>
            <person name="Pitluck S."/>
            <person name="Thompson L.S."/>
            <person name="Brettin T."/>
            <person name="Bruce D."/>
            <person name="Han C."/>
            <person name="Tapia R."/>
            <person name="Gilna P."/>
            <person name="Schmutz J."/>
            <person name="Larimer F."/>
            <person name="Land M."/>
            <person name="Hauser L."/>
            <person name="Kyrpides N."/>
            <person name="Mikhailova N."/>
            <person name="Janssen P.H."/>
            <person name="Kuske C.R."/>
            <person name="Richardson P."/>
        </authorList>
    </citation>
    <scope>NUCLEOTIDE SEQUENCE</scope>
    <source>
        <strain evidence="3">Ellin6076</strain>
    </source>
</reference>
<gene>
    <name evidence="3" type="ordered locus">Acid_4468</name>
</gene>
<evidence type="ECO:0000313" key="3">
    <source>
        <dbReference type="EMBL" id="ABJ85429.1"/>
    </source>
</evidence>
<accession>Q01Y36</accession>
<evidence type="ECO:0000256" key="1">
    <source>
        <dbReference type="SAM" id="MobiDB-lite"/>
    </source>
</evidence>
<protein>
    <recommendedName>
        <fullName evidence="4">3-keto-disaccharide hydrolase domain-containing protein</fullName>
    </recommendedName>
</protein>